<keyword evidence="3" id="KW-1185">Reference proteome</keyword>
<keyword evidence="1" id="KW-0472">Membrane</keyword>
<dbReference type="EMBL" id="BPLR01002446">
    <property type="protein sequence ID" value="GIX73833.1"/>
    <property type="molecule type" value="Genomic_DNA"/>
</dbReference>
<feature type="transmembrane region" description="Helical" evidence="1">
    <location>
        <begin position="89"/>
        <end position="110"/>
    </location>
</feature>
<reference evidence="2 3" key="1">
    <citation type="submission" date="2021-06" db="EMBL/GenBank/DDBJ databases">
        <title>Caerostris extrusa draft genome.</title>
        <authorList>
            <person name="Kono N."/>
            <person name="Arakawa K."/>
        </authorList>
    </citation>
    <scope>NUCLEOTIDE SEQUENCE [LARGE SCALE GENOMIC DNA]</scope>
</reference>
<name>A0AAV4MPW1_CAEEX</name>
<evidence type="ECO:0000313" key="2">
    <source>
        <dbReference type="EMBL" id="GIX73833.1"/>
    </source>
</evidence>
<proteinExistence type="predicted"/>
<gene>
    <name evidence="2" type="ORF">CEXT_432881</name>
</gene>
<keyword evidence="1" id="KW-0812">Transmembrane</keyword>
<sequence length="111" mass="13068">MRKENAARSTKLARQCQPLESMWRLEIAFRLSCERLCLMRRLDRSSQQFMHRGSIADNTHRKKKKNSRNGRYGPTINATSFRTCLESCFVLFLFLKAIVCTGLFAFLILFW</sequence>
<organism evidence="2 3">
    <name type="scientific">Caerostris extrusa</name>
    <name type="common">Bark spider</name>
    <name type="synonym">Caerostris bankana</name>
    <dbReference type="NCBI Taxonomy" id="172846"/>
    <lineage>
        <taxon>Eukaryota</taxon>
        <taxon>Metazoa</taxon>
        <taxon>Ecdysozoa</taxon>
        <taxon>Arthropoda</taxon>
        <taxon>Chelicerata</taxon>
        <taxon>Arachnida</taxon>
        <taxon>Araneae</taxon>
        <taxon>Araneomorphae</taxon>
        <taxon>Entelegynae</taxon>
        <taxon>Araneoidea</taxon>
        <taxon>Araneidae</taxon>
        <taxon>Caerostris</taxon>
    </lineage>
</organism>
<evidence type="ECO:0000256" key="1">
    <source>
        <dbReference type="SAM" id="Phobius"/>
    </source>
</evidence>
<protein>
    <recommendedName>
        <fullName evidence="4">Transmembrane protein</fullName>
    </recommendedName>
</protein>
<dbReference type="AlphaFoldDB" id="A0AAV4MPW1"/>
<evidence type="ECO:0000313" key="3">
    <source>
        <dbReference type="Proteomes" id="UP001054945"/>
    </source>
</evidence>
<keyword evidence="1" id="KW-1133">Transmembrane helix</keyword>
<dbReference type="Proteomes" id="UP001054945">
    <property type="component" value="Unassembled WGS sequence"/>
</dbReference>
<accession>A0AAV4MPW1</accession>
<evidence type="ECO:0008006" key="4">
    <source>
        <dbReference type="Google" id="ProtNLM"/>
    </source>
</evidence>
<comment type="caution">
    <text evidence="2">The sequence shown here is derived from an EMBL/GenBank/DDBJ whole genome shotgun (WGS) entry which is preliminary data.</text>
</comment>